<dbReference type="GO" id="GO:0008270">
    <property type="term" value="F:zinc ion binding"/>
    <property type="evidence" value="ECO:0007669"/>
    <property type="project" value="UniProtKB-KW"/>
</dbReference>
<evidence type="ECO:0000256" key="2">
    <source>
        <dbReference type="ARBA" id="ARBA00022771"/>
    </source>
</evidence>
<protein>
    <submittedName>
        <fullName evidence="8">Uncharacterized protein</fullName>
    </submittedName>
</protein>
<evidence type="ECO:0000256" key="4">
    <source>
        <dbReference type="PROSITE-ProRule" id="PRU00024"/>
    </source>
</evidence>
<accession>A0A669DIQ9</accession>
<keyword evidence="3" id="KW-0862">Zinc</keyword>
<dbReference type="PROSITE" id="PS00518">
    <property type="entry name" value="ZF_RING_1"/>
    <property type="match status" value="1"/>
</dbReference>
<dbReference type="Pfam" id="PF00643">
    <property type="entry name" value="zf-B_box"/>
    <property type="match status" value="1"/>
</dbReference>
<dbReference type="PROSITE" id="PS50089">
    <property type="entry name" value="ZF_RING_2"/>
    <property type="match status" value="1"/>
</dbReference>
<dbReference type="PROSITE" id="PS50119">
    <property type="entry name" value="ZF_BBOX"/>
    <property type="match status" value="1"/>
</dbReference>
<feature type="chain" id="PRO_5025672949" evidence="5">
    <location>
        <begin position="19"/>
        <end position="223"/>
    </location>
</feature>
<dbReference type="InterPro" id="IPR001841">
    <property type="entry name" value="Znf_RING"/>
</dbReference>
<reference evidence="9" key="1">
    <citation type="submission" date="2012-01" db="EMBL/GenBank/DDBJ databases">
        <title>The Genome Sequence of Oreochromis niloticus (Nile Tilapia).</title>
        <authorList>
            <consortium name="Broad Institute Genome Assembly Team"/>
            <consortium name="Broad Institute Sequencing Platform"/>
            <person name="Di Palma F."/>
            <person name="Johnson J."/>
            <person name="Lander E.S."/>
            <person name="Lindblad-Toh K."/>
        </authorList>
    </citation>
    <scope>NUCLEOTIDE SEQUENCE [LARGE SCALE GENOMIC DNA]</scope>
</reference>
<keyword evidence="2 4" id="KW-0863">Zinc-finger</keyword>
<dbReference type="Pfam" id="PF13445">
    <property type="entry name" value="zf-RING_UBOX"/>
    <property type="match status" value="1"/>
</dbReference>
<keyword evidence="5" id="KW-0732">Signal</keyword>
<dbReference type="Gene3D" id="3.30.160.60">
    <property type="entry name" value="Classic Zinc Finger"/>
    <property type="match status" value="1"/>
</dbReference>
<dbReference type="CDD" id="cd19769">
    <property type="entry name" value="Bbox2_TRIM16-like"/>
    <property type="match status" value="1"/>
</dbReference>
<sequence length="223" mass="25568">RTGPKLEFLCCICLEVFTDPVSTPCGHNFCKNCITQHWNSREVLCDVCTGTKLKALKSCLVCLTSYCETHLQPHQTVSGLKRHQLIDPVKNLERRICSKHDKLLEMFCKSDQMCVCVVCSVSDHKRHDVVPLKEEYKVKKAGLVKKQAEIQGMILKRLEKVQEVKRSVQLSKEEADRELEGGVQFFADLMDFLYQITANKMSFCNGRSCKEVCLQHFCSSHHR</sequence>
<dbReference type="PANTHER" id="PTHR25465:SF32">
    <property type="entry name" value="BLOODTHIRSTY-RELATED GENE FAMILY, MEMBER 16 ISOFORM X1-RELATED"/>
    <property type="match status" value="1"/>
</dbReference>
<dbReference type="SMART" id="SM00184">
    <property type="entry name" value="RING"/>
    <property type="match status" value="1"/>
</dbReference>
<reference evidence="8" key="3">
    <citation type="submission" date="2025-09" db="UniProtKB">
        <authorList>
            <consortium name="Ensembl"/>
        </authorList>
    </citation>
    <scope>IDENTIFICATION</scope>
</reference>
<feature type="signal peptide" evidence="5">
    <location>
        <begin position="1"/>
        <end position="18"/>
    </location>
</feature>
<dbReference type="InterPro" id="IPR017907">
    <property type="entry name" value="Znf_RING_CS"/>
</dbReference>
<dbReference type="SUPFAM" id="SSF57845">
    <property type="entry name" value="B-box zinc-binding domain"/>
    <property type="match status" value="1"/>
</dbReference>
<dbReference type="AlphaFoldDB" id="A0A669DIQ9"/>
<dbReference type="GeneTree" id="ENSGT01040000240400"/>
<dbReference type="InterPro" id="IPR051051">
    <property type="entry name" value="E3_ubiq-ligase_TRIM/RNF"/>
</dbReference>
<reference evidence="8" key="2">
    <citation type="submission" date="2025-08" db="UniProtKB">
        <authorList>
            <consortium name="Ensembl"/>
        </authorList>
    </citation>
    <scope>IDENTIFICATION</scope>
</reference>
<dbReference type="PANTHER" id="PTHR25465">
    <property type="entry name" value="B-BOX DOMAIN CONTAINING"/>
    <property type="match status" value="1"/>
</dbReference>
<evidence type="ECO:0000259" key="6">
    <source>
        <dbReference type="PROSITE" id="PS50089"/>
    </source>
</evidence>
<name>A0A669DIQ9_ORENI</name>
<evidence type="ECO:0000256" key="3">
    <source>
        <dbReference type="ARBA" id="ARBA00022833"/>
    </source>
</evidence>
<dbReference type="InterPro" id="IPR000315">
    <property type="entry name" value="Znf_B-box"/>
</dbReference>
<keyword evidence="9" id="KW-1185">Reference proteome</keyword>
<evidence type="ECO:0000259" key="7">
    <source>
        <dbReference type="PROSITE" id="PS50119"/>
    </source>
</evidence>
<evidence type="ECO:0000256" key="5">
    <source>
        <dbReference type="SAM" id="SignalP"/>
    </source>
</evidence>
<dbReference type="SMART" id="SM00336">
    <property type="entry name" value="BBOX"/>
    <property type="match status" value="1"/>
</dbReference>
<dbReference type="Ensembl" id="ENSONIT00000057101.1">
    <property type="protein sequence ID" value="ENSONIP00000059373.1"/>
    <property type="gene ID" value="ENSONIG00000030669.1"/>
</dbReference>
<proteinExistence type="predicted"/>
<organism evidence="8 9">
    <name type="scientific">Oreochromis niloticus</name>
    <name type="common">Nile tilapia</name>
    <name type="synonym">Tilapia nilotica</name>
    <dbReference type="NCBI Taxonomy" id="8128"/>
    <lineage>
        <taxon>Eukaryota</taxon>
        <taxon>Metazoa</taxon>
        <taxon>Chordata</taxon>
        <taxon>Craniata</taxon>
        <taxon>Vertebrata</taxon>
        <taxon>Euteleostomi</taxon>
        <taxon>Actinopterygii</taxon>
        <taxon>Neopterygii</taxon>
        <taxon>Teleostei</taxon>
        <taxon>Neoteleostei</taxon>
        <taxon>Acanthomorphata</taxon>
        <taxon>Ovalentaria</taxon>
        <taxon>Cichlomorphae</taxon>
        <taxon>Cichliformes</taxon>
        <taxon>Cichlidae</taxon>
        <taxon>African cichlids</taxon>
        <taxon>Pseudocrenilabrinae</taxon>
        <taxon>Oreochromini</taxon>
        <taxon>Oreochromis</taxon>
    </lineage>
</organism>
<dbReference type="Gene3D" id="3.30.40.10">
    <property type="entry name" value="Zinc/RING finger domain, C3HC4 (zinc finger)"/>
    <property type="match status" value="1"/>
</dbReference>
<evidence type="ECO:0000313" key="8">
    <source>
        <dbReference type="Ensembl" id="ENSONIP00000059373.1"/>
    </source>
</evidence>
<feature type="domain" description="RING-type" evidence="6">
    <location>
        <begin position="10"/>
        <end position="49"/>
    </location>
</feature>
<dbReference type="SUPFAM" id="SSF57850">
    <property type="entry name" value="RING/U-box"/>
    <property type="match status" value="1"/>
</dbReference>
<dbReference type="Proteomes" id="UP000005207">
    <property type="component" value="Linkage group LG7"/>
</dbReference>
<evidence type="ECO:0000256" key="1">
    <source>
        <dbReference type="ARBA" id="ARBA00022723"/>
    </source>
</evidence>
<feature type="domain" description="B box-type" evidence="7">
    <location>
        <begin position="92"/>
        <end position="132"/>
    </location>
</feature>
<evidence type="ECO:0000313" key="9">
    <source>
        <dbReference type="Proteomes" id="UP000005207"/>
    </source>
</evidence>
<keyword evidence="1" id="KW-0479">Metal-binding</keyword>
<dbReference type="InterPro" id="IPR013083">
    <property type="entry name" value="Znf_RING/FYVE/PHD"/>
</dbReference>
<dbReference type="InterPro" id="IPR027370">
    <property type="entry name" value="Znf-RING_euk"/>
</dbReference>